<dbReference type="OrthoDB" id="425349at2"/>
<dbReference type="AlphaFoldDB" id="B7JV68"/>
<dbReference type="KEGG" id="cyp:PCC8801_4278"/>
<dbReference type="RefSeq" id="WP_015957351.1">
    <property type="nucleotide sequence ID" value="NC_011726.1"/>
</dbReference>
<sequence>MLVLNSDQVKYCQVVSTNSDIPQVLEAIYYQEKFFIKGKSFSLNTDSKAFKKMYNTLEIKQKIAVFVKYSSQLTVYYFNPNVTWIPSINLDNYDKEECNQPQLSWVLKLRQKFSKEISLFKSNNQNPVNCVCRNQDWVVVSTSHSSNKH</sequence>
<gene>
    <name evidence="1" type="ordered locus">PCC8801_4278</name>
</gene>
<accession>B7JV68</accession>
<dbReference type="HOGENOM" id="CLU_1746600_0_0_3"/>
<reference evidence="2" key="1">
    <citation type="journal article" date="2011" name="MBio">
        <title>Novel metabolic attributes of the genus Cyanothece, comprising a group of unicellular nitrogen-fixing Cyanobacteria.</title>
        <authorList>
            <person name="Bandyopadhyay A."/>
            <person name="Elvitigala T."/>
            <person name="Welsh E."/>
            <person name="Stockel J."/>
            <person name="Liberton M."/>
            <person name="Min H."/>
            <person name="Sherman L.A."/>
            <person name="Pakrasi H.B."/>
        </authorList>
    </citation>
    <scope>NUCLEOTIDE SEQUENCE [LARGE SCALE GENOMIC DNA]</scope>
    <source>
        <strain evidence="2">PCC 8801</strain>
    </source>
</reference>
<protein>
    <submittedName>
        <fullName evidence="1">Uncharacterized protein</fullName>
    </submittedName>
</protein>
<proteinExistence type="predicted"/>
<evidence type="ECO:0000313" key="2">
    <source>
        <dbReference type="Proteomes" id="UP000008204"/>
    </source>
</evidence>
<evidence type="ECO:0000313" key="1">
    <source>
        <dbReference type="EMBL" id="ACK68201.1"/>
    </source>
</evidence>
<name>B7JV68_RIPO1</name>
<organism evidence="1 2">
    <name type="scientific">Rippkaea orientalis (strain PCC 8801 / RF-1)</name>
    <name type="common">Cyanothece sp. (strain PCC 8801)</name>
    <dbReference type="NCBI Taxonomy" id="41431"/>
    <lineage>
        <taxon>Bacteria</taxon>
        <taxon>Bacillati</taxon>
        <taxon>Cyanobacteriota</taxon>
        <taxon>Cyanophyceae</taxon>
        <taxon>Oscillatoriophycideae</taxon>
        <taxon>Chroococcales</taxon>
        <taxon>Aphanothecaceae</taxon>
        <taxon>Rippkaea</taxon>
        <taxon>Rippkaea orientalis</taxon>
    </lineage>
</organism>
<dbReference type="EMBL" id="CP001287">
    <property type="protein sequence ID" value="ACK68201.1"/>
    <property type="molecule type" value="Genomic_DNA"/>
</dbReference>
<dbReference type="Proteomes" id="UP000008204">
    <property type="component" value="Chromosome"/>
</dbReference>
<keyword evidence="2" id="KW-1185">Reference proteome</keyword>